<evidence type="ECO:0000256" key="8">
    <source>
        <dbReference type="ARBA" id="ARBA00023303"/>
    </source>
</evidence>
<dbReference type="InterPro" id="IPR029569">
    <property type="entry name" value="CALHM"/>
</dbReference>
<feature type="transmembrane region" description="Helical" evidence="9">
    <location>
        <begin position="147"/>
        <end position="170"/>
    </location>
</feature>
<keyword evidence="4 9" id="KW-0812">Transmembrane</keyword>
<keyword evidence="5 9" id="KW-1133">Transmembrane helix</keyword>
<dbReference type="Pfam" id="PF14798">
    <property type="entry name" value="Ca_hom_mod"/>
    <property type="match status" value="2"/>
</dbReference>
<dbReference type="GeneID" id="123724620"/>
<feature type="transmembrane region" description="Helical" evidence="9">
    <location>
        <begin position="324"/>
        <end position="345"/>
    </location>
</feature>
<dbReference type="PANTHER" id="PTHR32261">
    <property type="entry name" value="CALCIUM HOMEOSTASIS MODULATOR PROTEIN"/>
    <property type="match status" value="1"/>
</dbReference>
<comment type="similarity">
    <text evidence="2">Belongs to the CALHM family.</text>
</comment>
<keyword evidence="3" id="KW-0813">Transport</keyword>
<evidence type="ECO:0000256" key="2">
    <source>
        <dbReference type="ARBA" id="ARBA00008497"/>
    </source>
</evidence>
<evidence type="ECO:0000256" key="4">
    <source>
        <dbReference type="ARBA" id="ARBA00022692"/>
    </source>
</evidence>
<comment type="subcellular location">
    <subcellularLocation>
        <location evidence="1">Membrane</location>
        <topology evidence="1">Multi-pass membrane protein</topology>
    </subcellularLocation>
</comment>
<gene>
    <name evidence="11" type="primary">LOC123724620</name>
</gene>
<sequence>MELPKPWFKLLKKHVVSNVGCIFILLGLEKIVEMEYRCPCDPKWNSLFTSTFFILPAVIAFMVMLKVQGPRCNNVCKGVLVYLSSLIPPLVWLVILFFDGQYFACAKSNWNGTFVISKEDAPRKWCEPAETVVEMDDHRKFLVQSQVIGLALLLVIFGALTIFLCVNWCYTGLQTMIIEQQKEVDKNDGKKDVKKAFVSHVVCSFILLGLEKIVEMEYRCPCDPKWNSLFTSTFFILPAITAFVAMIIVQGPMCKQVSKRPFVCLSYLIPPLIWLIILFFDGQYFACAMSNWNGTFVIANEDAPRKWCKPDEAVPTQMDDHRKFLVLSQVIGMALLSVICAAVILSVCKDCCCEKCCEAVDEEEEEEEEKKKSDEEIELNS</sequence>
<protein>
    <submittedName>
        <fullName evidence="11">Calcium homeostasis modulator protein 6-like</fullName>
    </submittedName>
</protein>
<name>A0ABM3CDW2_SALSA</name>
<evidence type="ECO:0000256" key="9">
    <source>
        <dbReference type="SAM" id="Phobius"/>
    </source>
</evidence>
<evidence type="ECO:0000313" key="11">
    <source>
        <dbReference type="RefSeq" id="XP_045544744.1"/>
    </source>
</evidence>
<dbReference type="PANTHER" id="PTHR32261:SF4">
    <property type="entry name" value="CALCIUM HOMEOSTASIS MODULATOR PROTEIN 6"/>
    <property type="match status" value="1"/>
</dbReference>
<keyword evidence="8" id="KW-0407">Ion channel</keyword>
<accession>A0ABM3CDW2</accession>
<evidence type="ECO:0000256" key="7">
    <source>
        <dbReference type="ARBA" id="ARBA00023136"/>
    </source>
</evidence>
<feature type="transmembrane region" description="Helical" evidence="9">
    <location>
        <begin position="226"/>
        <end position="249"/>
    </location>
</feature>
<proteinExistence type="inferred from homology"/>
<keyword evidence="6" id="KW-0406">Ion transport</keyword>
<evidence type="ECO:0000256" key="5">
    <source>
        <dbReference type="ARBA" id="ARBA00022989"/>
    </source>
</evidence>
<evidence type="ECO:0000256" key="3">
    <source>
        <dbReference type="ARBA" id="ARBA00022448"/>
    </source>
</evidence>
<organism evidence="10 11">
    <name type="scientific">Salmo salar</name>
    <name type="common">Atlantic salmon</name>
    <dbReference type="NCBI Taxonomy" id="8030"/>
    <lineage>
        <taxon>Eukaryota</taxon>
        <taxon>Metazoa</taxon>
        <taxon>Chordata</taxon>
        <taxon>Craniata</taxon>
        <taxon>Vertebrata</taxon>
        <taxon>Euteleostomi</taxon>
        <taxon>Actinopterygii</taxon>
        <taxon>Neopterygii</taxon>
        <taxon>Teleostei</taxon>
        <taxon>Protacanthopterygii</taxon>
        <taxon>Salmoniformes</taxon>
        <taxon>Salmonidae</taxon>
        <taxon>Salmoninae</taxon>
        <taxon>Salmo</taxon>
    </lineage>
</organism>
<evidence type="ECO:0000313" key="10">
    <source>
        <dbReference type="Proteomes" id="UP001652741"/>
    </source>
</evidence>
<feature type="transmembrane region" description="Helical" evidence="9">
    <location>
        <begin position="196"/>
        <end position="214"/>
    </location>
</feature>
<evidence type="ECO:0000256" key="1">
    <source>
        <dbReference type="ARBA" id="ARBA00004141"/>
    </source>
</evidence>
<keyword evidence="10" id="KW-1185">Reference proteome</keyword>
<evidence type="ECO:0000256" key="6">
    <source>
        <dbReference type="ARBA" id="ARBA00023065"/>
    </source>
</evidence>
<dbReference type="RefSeq" id="XP_045544744.1">
    <property type="nucleotide sequence ID" value="XM_045688788.1"/>
</dbReference>
<feature type="transmembrane region" description="Helical" evidence="9">
    <location>
        <begin position="261"/>
        <end position="280"/>
    </location>
</feature>
<feature type="transmembrane region" description="Helical" evidence="9">
    <location>
        <begin position="44"/>
        <end position="67"/>
    </location>
</feature>
<reference evidence="11" key="1">
    <citation type="submission" date="2025-08" db="UniProtKB">
        <authorList>
            <consortium name="RefSeq"/>
        </authorList>
    </citation>
    <scope>IDENTIFICATION</scope>
</reference>
<dbReference type="Proteomes" id="UP001652741">
    <property type="component" value="Chromosome ssa10"/>
</dbReference>
<keyword evidence="7 9" id="KW-0472">Membrane</keyword>
<feature type="transmembrane region" description="Helical" evidence="9">
    <location>
        <begin position="79"/>
        <end position="98"/>
    </location>
</feature>